<name>A0A8H3DXS7_9AGAM</name>
<evidence type="ECO:0000313" key="1">
    <source>
        <dbReference type="EMBL" id="CAE7091493.1"/>
    </source>
</evidence>
<comment type="caution">
    <text evidence="1">The sequence shown here is derived from an EMBL/GenBank/DDBJ whole genome shotgun (WGS) entry which is preliminary data.</text>
</comment>
<dbReference type="EMBL" id="CAJNJQ010000650">
    <property type="protein sequence ID" value="CAE7091493.1"/>
    <property type="molecule type" value="Genomic_DNA"/>
</dbReference>
<organism evidence="1 2">
    <name type="scientific">Rhizoctonia solani</name>
    <dbReference type="NCBI Taxonomy" id="456999"/>
    <lineage>
        <taxon>Eukaryota</taxon>
        <taxon>Fungi</taxon>
        <taxon>Dikarya</taxon>
        <taxon>Basidiomycota</taxon>
        <taxon>Agaricomycotina</taxon>
        <taxon>Agaricomycetes</taxon>
        <taxon>Cantharellales</taxon>
        <taxon>Ceratobasidiaceae</taxon>
        <taxon>Rhizoctonia</taxon>
    </lineage>
</organism>
<dbReference type="AlphaFoldDB" id="A0A8H3DXS7"/>
<sequence length="258" mass="29198">MERRRTNSISSLFRLRRLRELEAEEAAPYLDILMLRPGPDVLRSYYTAIMALTRGSSNCPGLPLELVIRRQQVLGRSVHLDQRLRRDSGSKPSNSRKKCSTAPAVFNLSPCHVTRALLTANTCANYRTVFFILTELVITITQLSSWSWFEIRVAHPMGQDVSQATFEAKRRPNGDEVSYHSHSHPIGKNGFAEHRGLVFGPGSQLWDEIQEGDVLQVMIKAQFFGRANVANDGILMINTWWEPSPEMLELIYNGPSSE</sequence>
<reference evidence="1" key="1">
    <citation type="submission" date="2021-01" db="EMBL/GenBank/DDBJ databases">
        <authorList>
            <person name="Kaushik A."/>
        </authorList>
    </citation>
    <scope>NUCLEOTIDE SEQUENCE</scope>
    <source>
        <strain evidence="1">AG5</strain>
    </source>
</reference>
<evidence type="ECO:0000313" key="2">
    <source>
        <dbReference type="Proteomes" id="UP000663827"/>
    </source>
</evidence>
<gene>
    <name evidence="1" type="ORF">RDB_LOCUS32318</name>
</gene>
<protein>
    <submittedName>
        <fullName evidence="1">Uncharacterized protein</fullName>
    </submittedName>
</protein>
<proteinExistence type="predicted"/>
<accession>A0A8H3DXS7</accession>
<dbReference type="Proteomes" id="UP000663827">
    <property type="component" value="Unassembled WGS sequence"/>
</dbReference>